<accession>E8ZHZ1</accession>
<evidence type="ECO:0000313" key="1">
    <source>
        <dbReference type="EMBL" id="CBY92762.1"/>
    </source>
</evidence>
<proteinExistence type="predicted"/>
<gene>
    <name evidence="1" type="ordered locus">HF1_07540</name>
</gene>
<dbReference type="OrthoDB" id="3286086at2"/>
<evidence type="ECO:0000313" key="2">
    <source>
        <dbReference type="Proteomes" id="UP000008637"/>
    </source>
</evidence>
<protein>
    <submittedName>
        <fullName evidence="1">Uncharacterized protein</fullName>
    </submittedName>
</protein>
<dbReference type="HOGENOM" id="CLU_098620_1_1_14"/>
<organism evidence="1 2">
    <name type="scientific">Mycoplasma haemofelis (strain Langford 1)</name>
    <name type="common">Haemobartonella felis</name>
    <dbReference type="NCBI Taxonomy" id="941640"/>
    <lineage>
        <taxon>Bacteria</taxon>
        <taxon>Bacillati</taxon>
        <taxon>Mycoplasmatota</taxon>
        <taxon>Mollicutes</taxon>
        <taxon>Mycoplasmataceae</taxon>
        <taxon>Mycoplasma</taxon>
    </lineage>
</organism>
<reference evidence="1 2" key="1">
    <citation type="journal article" date="2011" name="J. Bacteriol.">
        <title>Complete genome sequence of Mycoplasma haemofelis, a hemotropic mycoplasma.</title>
        <authorList>
            <person name="Barker E.N."/>
            <person name="Helps C.R."/>
            <person name="Peters I.R."/>
            <person name="Darby A.C."/>
            <person name="Radford A.D."/>
            <person name="Tasker S."/>
        </authorList>
    </citation>
    <scope>NUCLEOTIDE SEQUENCE [LARGE SCALE GENOMIC DNA]</scope>
    <source>
        <strain evidence="1 2">Langford 1</strain>
    </source>
</reference>
<sequence length="204" mass="22653">MSTLAKLALGTGGAAGIGGGGVLAYKMSQPSEVSIKNLFSKEETKVLLKTDGDSGAWTANWKSYKTQDVWDLKKGSGDEVPVEFKNKCTSLLEEKVQDSKAKLYSEFLSYCSRGKTIADKLSAEGRVLVKDNEDSSFWTSKFDEYKKDDNKRKIPSITIASSEQHNQAENLNKLKNGCKEVVQKLVTDSEYSNVFENIKYFCTK</sequence>
<keyword evidence="2" id="KW-1185">Reference proteome</keyword>
<name>E8ZHZ1_MYCHL</name>
<dbReference type="KEGG" id="mha:HF1_07540"/>
<dbReference type="AlphaFoldDB" id="E8ZHZ1"/>
<dbReference type="EMBL" id="FR773153">
    <property type="protein sequence ID" value="CBY92762.1"/>
    <property type="molecule type" value="Genomic_DNA"/>
</dbReference>
<dbReference type="Proteomes" id="UP000008637">
    <property type="component" value="Chromosome"/>
</dbReference>